<evidence type="ECO:0000256" key="1">
    <source>
        <dbReference type="ARBA" id="ARBA00004123"/>
    </source>
</evidence>
<dbReference type="GO" id="GO:0000460">
    <property type="term" value="P:maturation of 5.8S rRNA"/>
    <property type="evidence" value="ECO:0007669"/>
    <property type="project" value="TreeGrafter"/>
</dbReference>
<dbReference type="GO" id="GO:0003677">
    <property type="term" value="F:DNA binding"/>
    <property type="evidence" value="ECO:0007669"/>
    <property type="project" value="TreeGrafter"/>
</dbReference>
<accession>A0A4U0V6X3</accession>
<keyword evidence="5 6" id="KW-0539">Nucleus</keyword>
<evidence type="ECO:0000256" key="6">
    <source>
        <dbReference type="RuleBase" id="RU368003"/>
    </source>
</evidence>
<organism evidence="8 9">
    <name type="scientific">Friedmanniomyces endolithicus</name>
    <dbReference type="NCBI Taxonomy" id="329885"/>
    <lineage>
        <taxon>Eukaryota</taxon>
        <taxon>Fungi</taxon>
        <taxon>Dikarya</taxon>
        <taxon>Ascomycota</taxon>
        <taxon>Pezizomycotina</taxon>
        <taxon>Dothideomycetes</taxon>
        <taxon>Dothideomycetidae</taxon>
        <taxon>Mycosphaerellales</taxon>
        <taxon>Teratosphaeriaceae</taxon>
        <taxon>Friedmanniomyces</taxon>
    </lineage>
</organism>
<keyword evidence="3 6" id="KW-0698">rRNA processing</keyword>
<dbReference type="EMBL" id="NAJP01000014">
    <property type="protein sequence ID" value="TKA44541.1"/>
    <property type="molecule type" value="Genomic_DNA"/>
</dbReference>
<dbReference type="Proteomes" id="UP000310066">
    <property type="component" value="Unassembled WGS sequence"/>
</dbReference>
<name>A0A4U0V6X3_9PEZI</name>
<dbReference type="Pfam" id="PF04000">
    <property type="entry name" value="Sas10_Utp3"/>
    <property type="match status" value="1"/>
</dbReference>
<dbReference type="STRING" id="329885.A0A4U0V6X3"/>
<evidence type="ECO:0000313" key="8">
    <source>
        <dbReference type="EMBL" id="TKA44541.1"/>
    </source>
</evidence>
<dbReference type="PANTHER" id="PTHR15341">
    <property type="entry name" value="SUN-COR STEROID HORMONE RECEPTOR CO-REPRESSOR"/>
    <property type="match status" value="1"/>
</dbReference>
<comment type="caution">
    <text evidence="8">The sequence shown here is derived from an EMBL/GenBank/DDBJ whole genome shotgun (WGS) entry which is preliminary data.</text>
</comment>
<dbReference type="GO" id="GO:0005730">
    <property type="term" value="C:nucleolus"/>
    <property type="evidence" value="ECO:0007669"/>
    <property type="project" value="TreeGrafter"/>
</dbReference>
<reference evidence="8 9" key="1">
    <citation type="submission" date="2017-03" db="EMBL/GenBank/DDBJ databases">
        <title>Genomes of endolithic fungi from Antarctica.</title>
        <authorList>
            <person name="Coleine C."/>
            <person name="Masonjones S."/>
            <person name="Stajich J.E."/>
        </authorList>
    </citation>
    <scope>NUCLEOTIDE SEQUENCE [LARGE SCALE GENOMIC DNA]</scope>
    <source>
        <strain evidence="8 9">CCFEE 5311</strain>
    </source>
</reference>
<feature type="region of interest" description="Disordered" evidence="7">
    <location>
        <begin position="173"/>
        <end position="242"/>
    </location>
</feature>
<feature type="region of interest" description="Disordered" evidence="7">
    <location>
        <begin position="122"/>
        <end position="149"/>
    </location>
</feature>
<protein>
    <recommendedName>
        <fullName evidence="6">Exosome complex protein</fullName>
    </recommendedName>
</protein>
<comment type="similarity">
    <text evidence="2 6">Belongs to the C1D family.</text>
</comment>
<dbReference type="GO" id="GO:0000178">
    <property type="term" value="C:exosome (RNase complex)"/>
    <property type="evidence" value="ECO:0007669"/>
    <property type="project" value="TreeGrafter"/>
</dbReference>
<dbReference type="InterPro" id="IPR011082">
    <property type="entry name" value="Exosome-assoc_fac/DNA_repair"/>
</dbReference>
<comment type="subcellular location">
    <subcellularLocation>
        <location evidence="1 6">Nucleus</location>
    </subcellularLocation>
</comment>
<evidence type="ECO:0000313" key="9">
    <source>
        <dbReference type="Proteomes" id="UP000310066"/>
    </source>
</evidence>
<feature type="compositionally biased region" description="Basic and acidic residues" evidence="7">
    <location>
        <begin position="226"/>
        <end position="242"/>
    </location>
</feature>
<dbReference type="PANTHER" id="PTHR15341:SF3">
    <property type="entry name" value="NUCLEAR NUCLEIC ACID-BINDING PROTEIN C1D"/>
    <property type="match status" value="1"/>
</dbReference>
<dbReference type="InterPro" id="IPR007146">
    <property type="entry name" value="Sas10/Utp3/C1D"/>
</dbReference>
<gene>
    <name evidence="8" type="ORF">B0A54_04491</name>
</gene>
<sequence>MESSDVLSLVEDMGSNIDDLEEALAPLLETALSASTSKLPLLDKAKLYVLVTYAIESILFSALRLNGVDAKEHPVFQELNRVKEYFAKIKTAEAAGAKRSTVVNREAAGRIIKHGLAGNERYDRERAERGARERAGAKRKLEDISTGTHTRFDGAAKRIQAQEEGVTVVSAADVDEEEDAEPVEGAGAALISRPIQSQTDAFEARQIGSASQGEGRRGKKKKRKGRAEIQQDLEDTRAAEMK</sequence>
<evidence type="ECO:0000256" key="3">
    <source>
        <dbReference type="ARBA" id="ARBA00022552"/>
    </source>
</evidence>
<evidence type="ECO:0000256" key="5">
    <source>
        <dbReference type="ARBA" id="ARBA00023242"/>
    </source>
</evidence>
<comment type="function">
    <text evidence="6">Required for exosome-dependent processing of pre-rRNA and small nucleolar RNA (snRNA) precursors. Involved in processing of 35S pre-rRNA at the A0, A1 and A2 sites.</text>
</comment>
<evidence type="ECO:0000256" key="4">
    <source>
        <dbReference type="ARBA" id="ARBA00022884"/>
    </source>
</evidence>
<feature type="compositionally biased region" description="Basic and acidic residues" evidence="7">
    <location>
        <begin position="122"/>
        <end position="143"/>
    </location>
</feature>
<dbReference type="OrthoDB" id="1421013at2759"/>
<dbReference type="GO" id="GO:0003723">
    <property type="term" value="F:RNA binding"/>
    <property type="evidence" value="ECO:0007669"/>
    <property type="project" value="UniProtKB-UniRule"/>
</dbReference>
<feature type="compositionally biased region" description="Acidic residues" evidence="7">
    <location>
        <begin position="173"/>
        <end position="182"/>
    </location>
</feature>
<dbReference type="GO" id="GO:0010468">
    <property type="term" value="P:regulation of gene expression"/>
    <property type="evidence" value="ECO:0007669"/>
    <property type="project" value="TreeGrafter"/>
</dbReference>
<evidence type="ECO:0000256" key="7">
    <source>
        <dbReference type="SAM" id="MobiDB-lite"/>
    </source>
</evidence>
<dbReference type="AlphaFoldDB" id="A0A4U0V6X3"/>
<keyword evidence="4 6" id="KW-0694">RNA-binding</keyword>
<proteinExistence type="inferred from homology"/>
<evidence type="ECO:0000256" key="2">
    <source>
        <dbReference type="ARBA" id="ARBA00009154"/>
    </source>
</evidence>